<evidence type="ECO:0000313" key="3">
    <source>
        <dbReference type="Proteomes" id="UP000000933"/>
    </source>
</evidence>
<dbReference type="Proteomes" id="UP000000933">
    <property type="component" value="Chromosome"/>
</dbReference>
<dbReference type="AlphaFoldDB" id="D5H5P6"/>
<protein>
    <submittedName>
        <fullName evidence="2">Uncharacterized protein</fullName>
    </submittedName>
</protein>
<reference evidence="2 3" key="1">
    <citation type="journal article" date="2010" name="ISME J.">
        <title>Fine-scale evolution: genomic, phenotypic and ecological differentiation in two coexisting Salinibacter ruber strains.</title>
        <authorList>
            <person name="Pena A."/>
            <person name="Teeling H."/>
            <person name="Huerta-Cepas J."/>
            <person name="Santos F."/>
            <person name="Yarza P."/>
            <person name="Brito-Echeverria J."/>
            <person name="Lucio M."/>
            <person name="Schmitt-Kopplin P."/>
            <person name="Meseguer I."/>
            <person name="Schenowitz C."/>
            <person name="Dossat C."/>
            <person name="Barbe V."/>
            <person name="Dopazo J."/>
            <person name="Rossello-Mora R."/>
            <person name="Schuler M."/>
            <person name="Glockner F.O."/>
            <person name="Amann R."/>
            <person name="Gabaldon T."/>
            <person name="Anton J."/>
        </authorList>
    </citation>
    <scope>NUCLEOTIDE SEQUENCE [LARGE SCALE GENOMIC DNA]</scope>
    <source>
        <strain evidence="2 3">M8</strain>
    </source>
</reference>
<gene>
    <name evidence="2" type="ordered locus">SRM_00430</name>
</gene>
<proteinExistence type="predicted"/>
<dbReference type="KEGG" id="srm:SRM_00430"/>
<feature type="region of interest" description="Disordered" evidence="1">
    <location>
        <begin position="1"/>
        <end position="49"/>
    </location>
</feature>
<sequence>MSSHHPAVQHPRYPRPRQPGGTARTRGLYEGTFRDNTSRSFWTTSRAPPPVSERARFLFAKKDDASHHALPEQTGTTLGIGGRVGRAVVPSAVHATRLPQLRLVAPKKRWAPKKIVNSQTIRRL</sequence>
<name>D5H5P6_SALRM</name>
<evidence type="ECO:0000313" key="2">
    <source>
        <dbReference type="EMBL" id="CBH23351.1"/>
    </source>
</evidence>
<reference evidence="3" key="2">
    <citation type="submission" date="2010-04" db="EMBL/GenBank/DDBJ databases">
        <title>Genome sequence of Salinibacter ruber M8.</title>
        <authorList>
            <consortium name="Genoscope"/>
        </authorList>
    </citation>
    <scope>NUCLEOTIDE SEQUENCE [LARGE SCALE GENOMIC DNA]</scope>
    <source>
        <strain evidence="3">M8</strain>
    </source>
</reference>
<evidence type="ECO:0000256" key="1">
    <source>
        <dbReference type="SAM" id="MobiDB-lite"/>
    </source>
</evidence>
<organism evidence="2 3">
    <name type="scientific">Salinibacter ruber (strain M8)</name>
    <dbReference type="NCBI Taxonomy" id="761659"/>
    <lineage>
        <taxon>Bacteria</taxon>
        <taxon>Pseudomonadati</taxon>
        <taxon>Rhodothermota</taxon>
        <taxon>Rhodothermia</taxon>
        <taxon>Rhodothermales</taxon>
        <taxon>Salinibacteraceae</taxon>
        <taxon>Salinibacter</taxon>
    </lineage>
</organism>
<dbReference type="HOGENOM" id="CLU_2002304_0_0_10"/>
<dbReference type="EMBL" id="FP565814">
    <property type="protein sequence ID" value="CBH23351.1"/>
    <property type="molecule type" value="Genomic_DNA"/>
</dbReference>
<accession>D5H5P6</accession>